<keyword evidence="2" id="KW-1185">Reference proteome</keyword>
<proteinExistence type="predicted"/>
<reference evidence="1" key="2">
    <citation type="journal article" date="2023" name="Microbiol Resour">
        <title>Decontamination and Annotation of the Draft Genome Sequence of the Oomycete Lagenidium giganteum ARSEF 373.</title>
        <authorList>
            <person name="Morgan W.R."/>
            <person name="Tartar A."/>
        </authorList>
    </citation>
    <scope>NUCLEOTIDE SEQUENCE</scope>
    <source>
        <strain evidence="1">ARSEF 373</strain>
    </source>
</reference>
<gene>
    <name evidence="1" type="ORF">N0F65_000851</name>
</gene>
<dbReference type="AlphaFoldDB" id="A0AAV2YWH2"/>
<protein>
    <recommendedName>
        <fullName evidence="3">Transposase</fullName>
    </recommendedName>
</protein>
<sequence>VRLLLIEKFQVEAERGVTRSEFCRNNNIERTTLLSLGSDGNQEFNGKGRTLTSGGSGRISLTVAIEDELELFVKDCRRNKQAGSHRGASVEATLRWCDRFLQRHGRVVIRRITHSGRKRRAEMIEEKQAFCAEVTALLCKKFMDYVARCRIHITIDVNEAKKIPAVCGGRGVYRCTVALTAYADGRKIPPHFVFQGSKTGAVADEVSQFANSSVAVRRNPALGSLRKFCTNGSRNIGVCRSRTDNFHSRCVEGPQMCICPRKLGGDGNLRGLCSCRVYWNCAVAVMARSSSTLPTIRLL</sequence>
<name>A0AAV2YWH2_9STRA</name>
<evidence type="ECO:0000313" key="2">
    <source>
        <dbReference type="Proteomes" id="UP001146120"/>
    </source>
</evidence>
<feature type="non-terminal residue" evidence="1">
    <location>
        <position position="1"/>
    </location>
</feature>
<reference evidence="1" key="1">
    <citation type="submission" date="2022-11" db="EMBL/GenBank/DDBJ databases">
        <authorList>
            <person name="Morgan W.R."/>
            <person name="Tartar A."/>
        </authorList>
    </citation>
    <scope>NUCLEOTIDE SEQUENCE</scope>
    <source>
        <strain evidence="1">ARSEF 373</strain>
    </source>
</reference>
<organism evidence="1 2">
    <name type="scientific">Lagenidium giganteum</name>
    <dbReference type="NCBI Taxonomy" id="4803"/>
    <lineage>
        <taxon>Eukaryota</taxon>
        <taxon>Sar</taxon>
        <taxon>Stramenopiles</taxon>
        <taxon>Oomycota</taxon>
        <taxon>Peronosporomycetes</taxon>
        <taxon>Pythiales</taxon>
        <taxon>Pythiaceae</taxon>
    </lineage>
</organism>
<accession>A0AAV2YWH2</accession>
<dbReference type="Proteomes" id="UP001146120">
    <property type="component" value="Unassembled WGS sequence"/>
</dbReference>
<dbReference type="EMBL" id="DAKRPA010000101">
    <property type="protein sequence ID" value="DAZ98656.1"/>
    <property type="molecule type" value="Genomic_DNA"/>
</dbReference>
<evidence type="ECO:0008006" key="3">
    <source>
        <dbReference type="Google" id="ProtNLM"/>
    </source>
</evidence>
<evidence type="ECO:0000313" key="1">
    <source>
        <dbReference type="EMBL" id="DAZ98656.1"/>
    </source>
</evidence>
<comment type="caution">
    <text evidence="1">The sequence shown here is derived from an EMBL/GenBank/DDBJ whole genome shotgun (WGS) entry which is preliminary data.</text>
</comment>